<proteinExistence type="predicted"/>
<sequence>MKEGCVNSRFLRSVFGGNDKKVIHAKLSAPQAVNLYSTLDIFSITFELPLTTGLEPDFVYKGQSTKLGFFRVVSMWVTVDQDVSIQCKGYSYRTLKKLPLLQFNNLNKEFDIADFEFDERNKTYFYTTTLGILVDNSTSPIVRKIRDPIMGDFEIPEVFINRNIMSLNVEISDSQLQITS</sequence>
<name>A0A9W6Z6Y8_AMBMO</name>
<organism evidence="1 2">
    <name type="scientific">Ambrosiozyma monospora</name>
    <name type="common">Yeast</name>
    <name type="synonym">Endomycopsis monosporus</name>
    <dbReference type="NCBI Taxonomy" id="43982"/>
    <lineage>
        <taxon>Eukaryota</taxon>
        <taxon>Fungi</taxon>
        <taxon>Dikarya</taxon>
        <taxon>Ascomycota</taxon>
        <taxon>Saccharomycotina</taxon>
        <taxon>Pichiomycetes</taxon>
        <taxon>Pichiales</taxon>
        <taxon>Pichiaceae</taxon>
        <taxon>Ambrosiozyma</taxon>
    </lineage>
</organism>
<keyword evidence="2" id="KW-1185">Reference proteome</keyword>
<dbReference type="EMBL" id="BSXU01005476">
    <property type="protein sequence ID" value="GMG53938.1"/>
    <property type="molecule type" value="Genomic_DNA"/>
</dbReference>
<evidence type="ECO:0000313" key="1">
    <source>
        <dbReference type="EMBL" id="GMG53938.1"/>
    </source>
</evidence>
<dbReference type="Proteomes" id="UP001165063">
    <property type="component" value="Unassembled WGS sequence"/>
</dbReference>
<dbReference type="AlphaFoldDB" id="A0A9W6Z6Y8"/>
<comment type="caution">
    <text evidence="1">The sequence shown here is derived from an EMBL/GenBank/DDBJ whole genome shotgun (WGS) entry which is preliminary data.</text>
</comment>
<evidence type="ECO:0000313" key="2">
    <source>
        <dbReference type="Proteomes" id="UP001165063"/>
    </source>
</evidence>
<reference evidence="1" key="1">
    <citation type="submission" date="2023-04" db="EMBL/GenBank/DDBJ databases">
        <title>Ambrosiozyma monospora NBRC 1965.</title>
        <authorList>
            <person name="Ichikawa N."/>
            <person name="Sato H."/>
            <person name="Tonouchi N."/>
        </authorList>
    </citation>
    <scope>NUCLEOTIDE SEQUENCE</scope>
    <source>
        <strain evidence="1">NBRC 1965</strain>
    </source>
</reference>
<gene>
    <name evidence="1" type="ORF">Amon01_000744100</name>
</gene>
<protein>
    <submittedName>
        <fullName evidence="1">Unnamed protein product</fullName>
    </submittedName>
</protein>
<accession>A0A9W6Z6Y8</accession>